<proteinExistence type="predicted"/>
<feature type="region of interest" description="Disordered" evidence="2">
    <location>
        <begin position="334"/>
        <end position="353"/>
    </location>
</feature>
<dbReference type="PROSITE" id="PS00028">
    <property type="entry name" value="ZINC_FINGER_C2H2_1"/>
    <property type="match status" value="1"/>
</dbReference>
<organism evidence="4 5">
    <name type="scientific">Allacma fusca</name>
    <dbReference type="NCBI Taxonomy" id="39272"/>
    <lineage>
        <taxon>Eukaryota</taxon>
        <taxon>Metazoa</taxon>
        <taxon>Ecdysozoa</taxon>
        <taxon>Arthropoda</taxon>
        <taxon>Hexapoda</taxon>
        <taxon>Collembola</taxon>
        <taxon>Symphypleona</taxon>
        <taxon>Sminthuridae</taxon>
        <taxon>Allacma</taxon>
    </lineage>
</organism>
<sequence length="842" mass="92859">MGDEGVQSTLDILESLHKDIESMRNAIEEEKKEDERLKLRYPFPSYSSWGQGKVAISSELKTADIPEELTNSDDQPVIMDFKSVMQTLQKTIAMEHAKKVREGKESVNMNGILRVKYSEDNYYFPDRILNSGLCKKDFTAPFLIDVKLINQDCGKVRDDKKKVSTTKADQEPVEGREESRKRKDIQNYDAEALICTPTLYAMLEPQSGIKRLRVGDQGVSVKPPTKPVTLEQQDNNNTKSVPSILAKTLSSTVSVSRVTRSSVPTATVNQQVLNGNGFTAIMSANHQAVLPSRGRQPVAIKPKPDPTQTQYVSIRPKLPITVITPEKSILKNQQTVTGKVDSDKDQDDDFSPKIVNTQGSVILTKAAVEPLNQANGVASINKTSPPNSQMLKIQPRRTYENTARVPNCAPKVSSVRGSGFLGCKTCGKTFPSNCDNLYRNHMIIKHSKEVTDSEILEAKIQVTSWYKCKKCSLMVLNNLEEHNRRCSPEIPFSKSFDAIQVLNDDVPKLQCGICPEAVESRVHLRAHLSEQHPEICNKVLLDPNYRCGVCLLLFSDTSKLITHVSTCMSTTPTLETAQELAQKNLHCEICCKKHSKIRETLFCYQVKTLLRSVGLCCPFCNDDVEKPTRQAFDHFIDNHYNVALKRAGEAALVRGRIQLQAQAAASRSAAAAAGGGYVGSNNNVNRSMTRLTRPVVQQRRSMPLLRPKTVIPPPVQQQTISSAVGGVRPTGVNPQGIRVSASQVLKMNSPNLNMANAVIGNNSYPPGTVLTARPIIINNRGIPQIPLGFTVVPATNIQTSISGNSLPVTTVESMDTSTTTTNAAEDSILDFPKIMQIKAERD</sequence>
<dbReference type="SMART" id="SM00355">
    <property type="entry name" value="ZnF_C2H2"/>
    <property type="match status" value="3"/>
</dbReference>
<dbReference type="Proteomes" id="UP000708208">
    <property type="component" value="Unassembled WGS sequence"/>
</dbReference>
<comment type="caution">
    <text evidence="4">The sequence shown here is derived from an EMBL/GenBank/DDBJ whole genome shotgun (WGS) entry which is preliminary data.</text>
</comment>
<evidence type="ECO:0000259" key="3">
    <source>
        <dbReference type="PROSITE" id="PS00028"/>
    </source>
</evidence>
<keyword evidence="5" id="KW-1185">Reference proteome</keyword>
<dbReference type="AlphaFoldDB" id="A0A8J2L6S8"/>
<evidence type="ECO:0000256" key="2">
    <source>
        <dbReference type="SAM" id="MobiDB-lite"/>
    </source>
</evidence>
<reference evidence="4" key="1">
    <citation type="submission" date="2021-06" db="EMBL/GenBank/DDBJ databases">
        <authorList>
            <person name="Hodson N. C."/>
            <person name="Mongue J. A."/>
            <person name="Jaron S. K."/>
        </authorList>
    </citation>
    <scope>NUCLEOTIDE SEQUENCE</scope>
</reference>
<keyword evidence="1" id="KW-0175">Coiled coil</keyword>
<feature type="coiled-coil region" evidence="1">
    <location>
        <begin position="10"/>
        <end position="40"/>
    </location>
</feature>
<evidence type="ECO:0000256" key="1">
    <source>
        <dbReference type="SAM" id="Coils"/>
    </source>
</evidence>
<accession>A0A8J2L6S8</accession>
<dbReference type="InterPro" id="IPR013087">
    <property type="entry name" value="Znf_C2H2_type"/>
</dbReference>
<name>A0A8J2L6S8_9HEXA</name>
<evidence type="ECO:0000313" key="4">
    <source>
        <dbReference type="EMBL" id="CAG7816664.1"/>
    </source>
</evidence>
<feature type="domain" description="C2H2-type" evidence="3">
    <location>
        <begin position="511"/>
        <end position="532"/>
    </location>
</feature>
<feature type="region of interest" description="Disordered" evidence="2">
    <location>
        <begin position="159"/>
        <end position="182"/>
    </location>
</feature>
<gene>
    <name evidence="4" type="ORF">AFUS01_LOCUS27276</name>
</gene>
<dbReference type="EMBL" id="CAJVCH010375524">
    <property type="protein sequence ID" value="CAG7816664.1"/>
    <property type="molecule type" value="Genomic_DNA"/>
</dbReference>
<evidence type="ECO:0000313" key="5">
    <source>
        <dbReference type="Proteomes" id="UP000708208"/>
    </source>
</evidence>
<protein>
    <recommendedName>
        <fullName evidence="3">C2H2-type domain-containing protein</fullName>
    </recommendedName>
</protein>